<dbReference type="Proteomes" id="UP000309138">
    <property type="component" value="Unassembled WGS sequence"/>
</dbReference>
<comment type="caution">
    <text evidence="2">The sequence shown here is derived from an EMBL/GenBank/DDBJ whole genome shotgun (WGS) entry which is preliminary data.</text>
</comment>
<dbReference type="PANTHER" id="PTHR10443">
    <property type="entry name" value="MICROSOMAL DIPEPTIDASE"/>
    <property type="match status" value="1"/>
</dbReference>
<dbReference type="SUPFAM" id="SSF51556">
    <property type="entry name" value="Metallo-dependent hydrolases"/>
    <property type="match status" value="1"/>
</dbReference>
<dbReference type="Gene3D" id="3.20.20.140">
    <property type="entry name" value="Metal-dependent hydrolases"/>
    <property type="match status" value="1"/>
</dbReference>
<dbReference type="PROSITE" id="PS51365">
    <property type="entry name" value="RENAL_DIPEPTIDASE_2"/>
    <property type="match status" value="1"/>
</dbReference>
<keyword evidence="3" id="KW-1185">Reference proteome</keyword>
<dbReference type="AlphaFoldDB" id="A0A4U1L367"/>
<feature type="signal peptide" evidence="1">
    <location>
        <begin position="1"/>
        <end position="20"/>
    </location>
</feature>
<dbReference type="InterPro" id="IPR008257">
    <property type="entry name" value="Pept_M19"/>
</dbReference>
<dbReference type="InterPro" id="IPR032466">
    <property type="entry name" value="Metal_Hydrolase"/>
</dbReference>
<evidence type="ECO:0000256" key="1">
    <source>
        <dbReference type="SAM" id="SignalP"/>
    </source>
</evidence>
<evidence type="ECO:0000313" key="2">
    <source>
        <dbReference type="EMBL" id="TKD51337.1"/>
    </source>
</evidence>
<dbReference type="CDD" id="cd01301">
    <property type="entry name" value="rDP_like"/>
    <property type="match status" value="1"/>
</dbReference>
<organism evidence="2 3">
    <name type="scientific">Sphingomonas baiyangensis</name>
    <dbReference type="NCBI Taxonomy" id="2572576"/>
    <lineage>
        <taxon>Bacteria</taxon>
        <taxon>Pseudomonadati</taxon>
        <taxon>Pseudomonadota</taxon>
        <taxon>Alphaproteobacteria</taxon>
        <taxon>Sphingomonadales</taxon>
        <taxon>Sphingomonadaceae</taxon>
        <taxon>Sphingomonas</taxon>
    </lineage>
</organism>
<dbReference type="EMBL" id="SWKR01000002">
    <property type="protein sequence ID" value="TKD51337.1"/>
    <property type="molecule type" value="Genomic_DNA"/>
</dbReference>
<keyword evidence="1" id="KW-0732">Signal</keyword>
<accession>A0A4U1L367</accession>
<evidence type="ECO:0000313" key="3">
    <source>
        <dbReference type="Proteomes" id="UP000309138"/>
    </source>
</evidence>
<dbReference type="GO" id="GO:0070573">
    <property type="term" value="F:metallodipeptidase activity"/>
    <property type="evidence" value="ECO:0007669"/>
    <property type="project" value="InterPro"/>
</dbReference>
<proteinExistence type="predicted"/>
<feature type="chain" id="PRO_5020539083" evidence="1">
    <location>
        <begin position="21"/>
        <end position="392"/>
    </location>
</feature>
<sequence length="392" mass="41495">MRIAIAGLLLTALTPLPAAAQDAASIERRVEALVAARVVIDGHNDLPWELRDRHGGVDAVDRVDLMQSTDRLDPPLQTDIPRLRRGGYGGQFWSLWIPASVTGPAAVKMTIEEIDIVRRMVARYPEAFALADTAAEVEAARRSGRIAALMGIEGGHQIDNSLAVLRRYRDLGVLYMTLTHSKHVGWADSATDAPAANGLADFGRAVIAEMNRIGMIVDLSHVSPETARAALAVTRAPVIFSHSNAFAVNPHPRNVPDDVLRATAANGGVVMVNVYPPFVSDAVRRWNAARDAARDAAAFAAANPRPAVGVGAVADHVEHIARVAGRAHVGLGGDYDGIGGDAVAGMAGVDGWRALFAELMRRGWSDADIAALAGGNVLRVMRGVEKVAAAAR</sequence>
<dbReference type="Pfam" id="PF01244">
    <property type="entry name" value="Peptidase_M19"/>
    <property type="match status" value="1"/>
</dbReference>
<dbReference type="GO" id="GO:0006508">
    <property type="term" value="P:proteolysis"/>
    <property type="evidence" value="ECO:0007669"/>
    <property type="project" value="InterPro"/>
</dbReference>
<gene>
    <name evidence="2" type="ORF">FBR43_11675</name>
</gene>
<dbReference type="OrthoDB" id="9804920at2"/>
<name>A0A4U1L367_9SPHN</name>
<reference evidence="2 3" key="1">
    <citation type="submission" date="2019-04" db="EMBL/GenBank/DDBJ databases">
        <authorList>
            <person name="Yang Y."/>
            <person name="Wei D."/>
        </authorList>
    </citation>
    <scope>NUCLEOTIDE SEQUENCE [LARGE SCALE GENOMIC DNA]</scope>
    <source>
        <strain evidence="2 3">L-1-4w-11</strain>
    </source>
</reference>
<protein>
    <submittedName>
        <fullName evidence="2">Membrane dipeptidase</fullName>
    </submittedName>
</protein>
<dbReference type="PANTHER" id="PTHR10443:SF12">
    <property type="entry name" value="DIPEPTIDASE"/>
    <property type="match status" value="1"/>
</dbReference>
<dbReference type="RefSeq" id="WP_136943282.1">
    <property type="nucleotide sequence ID" value="NZ_SWKR01000002.1"/>
</dbReference>